<evidence type="ECO:0000256" key="13">
    <source>
        <dbReference type="ARBA" id="ARBA00040794"/>
    </source>
</evidence>
<evidence type="ECO:0000256" key="4">
    <source>
        <dbReference type="ARBA" id="ARBA00022705"/>
    </source>
</evidence>
<evidence type="ECO:0000256" key="6">
    <source>
        <dbReference type="ARBA" id="ARBA00022763"/>
    </source>
</evidence>
<dbReference type="InterPro" id="IPR015797">
    <property type="entry name" value="NUDIX_hydrolase-like_dom_sf"/>
</dbReference>
<evidence type="ECO:0000256" key="7">
    <source>
        <dbReference type="ARBA" id="ARBA00022801"/>
    </source>
</evidence>
<keyword evidence="9" id="KW-0234">DNA repair</keyword>
<keyword evidence="6" id="KW-0227">DNA damage</keyword>
<dbReference type="OrthoDB" id="9810648at2"/>
<dbReference type="PROSITE" id="PS00893">
    <property type="entry name" value="NUDIX_BOX"/>
    <property type="match status" value="1"/>
</dbReference>
<dbReference type="EC" id="3.6.1.55" evidence="12"/>
<dbReference type="InterPro" id="IPR020084">
    <property type="entry name" value="NUDIX_hydrolase_CS"/>
</dbReference>
<comment type="cofactor">
    <cofactor evidence="1">
        <name>Mg(2+)</name>
        <dbReference type="ChEBI" id="CHEBI:18420"/>
    </cofactor>
</comment>
<dbReference type="Gene3D" id="3.90.79.10">
    <property type="entry name" value="Nucleoside Triphosphate Pyrophosphohydrolase"/>
    <property type="match status" value="1"/>
</dbReference>
<evidence type="ECO:0000256" key="5">
    <source>
        <dbReference type="ARBA" id="ARBA00022723"/>
    </source>
</evidence>
<dbReference type="PANTHER" id="PTHR47707">
    <property type="entry name" value="8-OXO-DGTP DIPHOSPHATASE"/>
    <property type="match status" value="1"/>
</dbReference>
<dbReference type="GO" id="GO:0046872">
    <property type="term" value="F:metal ion binding"/>
    <property type="evidence" value="ECO:0007669"/>
    <property type="project" value="UniProtKB-KW"/>
</dbReference>
<evidence type="ECO:0000256" key="14">
    <source>
        <dbReference type="ARBA" id="ARBA00041592"/>
    </source>
</evidence>
<evidence type="ECO:0000313" key="20">
    <source>
        <dbReference type="Proteomes" id="UP000014977"/>
    </source>
</evidence>
<gene>
    <name evidence="19" type="ORF">dsmv_3833</name>
</gene>
<evidence type="ECO:0000256" key="16">
    <source>
        <dbReference type="ARBA" id="ARBA00042798"/>
    </source>
</evidence>
<evidence type="ECO:0000256" key="2">
    <source>
        <dbReference type="ARBA" id="ARBA00005582"/>
    </source>
</evidence>
<organism evidence="19 20">
    <name type="scientific">Desulfococcus multivorans DSM 2059</name>
    <dbReference type="NCBI Taxonomy" id="1121405"/>
    <lineage>
        <taxon>Bacteria</taxon>
        <taxon>Pseudomonadati</taxon>
        <taxon>Thermodesulfobacteriota</taxon>
        <taxon>Desulfobacteria</taxon>
        <taxon>Desulfobacterales</taxon>
        <taxon>Desulfococcaceae</taxon>
        <taxon>Desulfococcus</taxon>
    </lineage>
</organism>
<protein>
    <recommendedName>
        <fullName evidence="13">8-oxo-dGTP diphosphatase</fullName>
        <ecNumber evidence="12">3.6.1.55</ecNumber>
    </recommendedName>
    <alternativeName>
        <fullName evidence="16">7,8-dihydro-8-oxoguanine-triphosphatase</fullName>
    </alternativeName>
    <alternativeName>
        <fullName evidence="15">Mutator protein MutT</fullName>
    </alternativeName>
    <alternativeName>
        <fullName evidence="14">dGTP pyrophosphohydrolase</fullName>
    </alternativeName>
</protein>
<dbReference type="GO" id="GO:0006281">
    <property type="term" value="P:DNA repair"/>
    <property type="evidence" value="ECO:0007669"/>
    <property type="project" value="UniProtKB-KW"/>
</dbReference>
<keyword evidence="3" id="KW-0515">Mutator protein</keyword>
<accession>S7U4I3</accession>
<evidence type="ECO:0000256" key="17">
    <source>
        <dbReference type="RuleBase" id="RU003476"/>
    </source>
</evidence>
<keyword evidence="20" id="KW-1185">Reference proteome</keyword>
<keyword evidence="5" id="KW-0479">Metal-binding</keyword>
<dbReference type="InterPro" id="IPR047127">
    <property type="entry name" value="MutT-like"/>
</dbReference>
<comment type="catalytic activity">
    <reaction evidence="11">
        <text>8-oxo-GTP + H2O = 8-oxo-GMP + diphosphate + H(+)</text>
        <dbReference type="Rhea" id="RHEA:67616"/>
        <dbReference type="ChEBI" id="CHEBI:15377"/>
        <dbReference type="ChEBI" id="CHEBI:15378"/>
        <dbReference type="ChEBI" id="CHEBI:33019"/>
        <dbReference type="ChEBI" id="CHEBI:143553"/>
        <dbReference type="ChEBI" id="CHEBI:145694"/>
    </reaction>
</comment>
<dbReference type="GO" id="GO:0035539">
    <property type="term" value="F:8-oxo-7,8-dihydrodeoxyguanosine triphosphate pyrophosphatase activity"/>
    <property type="evidence" value="ECO:0007669"/>
    <property type="project" value="UniProtKB-EC"/>
</dbReference>
<comment type="caution">
    <text evidence="19">The sequence shown here is derived from an EMBL/GenBank/DDBJ whole genome shotgun (WGS) entry which is preliminary data.</text>
</comment>
<keyword evidence="8" id="KW-0460">Magnesium</keyword>
<dbReference type="InterPro" id="IPR020476">
    <property type="entry name" value="Nudix_hydrolase"/>
</dbReference>
<evidence type="ECO:0000259" key="18">
    <source>
        <dbReference type="PROSITE" id="PS51462"/>
    </source>
</evidence>
<dbReference type="PANTHER" id="PTHR47707:SF1">
    <property type="entry name" value="NUDIX HYDROLASE FAMILY PROTEIN"/>
    <property type="match status" value="1"/>
</dbReference>
<dbReference type="STRING" id="897.B2D07_18855"/>
<evidence type="ECO:0000256" key="1">
    <source>
        <dbReference type="ARBA" id="ARBA00001946"/>
    </source>
</evidence>
<dbReference type="Proteomes" id="UP000014977">
    <property type="component" value="Unassembled WGS sequence"/>
</dbReference>
<dbReference type="Pfam" id="PF00293">
    <property type="entry name" value="NUDIX"/>
    <property type="match status" value="1"/>
</dbReference>
<dbReference type="GO" id="GO:0006260">
    <property type="term" value="P:DNA replication"/>
    <property type="evidence" value="ECO:0007669"/>
    <property type="project" value="UniProtKB-KW"/>
</dbReference>
<evidence type="ECO:0000256" key="3">
    <source>
        <dbReference type="ARBA" id="ARBA00022457"/>
    </source>
</evidence>
<dbReference type="CDD" id="cd03425">
    <property type="entry name" value="NUDIX_MutT_NudA_like"/>
    <property type="match status" value="1"/>
</dbReference>
<dbReference type="eggNOG" id="COG0494">
    <property type="taxonomic scope" value="Bacteria"/>
</dbReference>
<dbReference type="PRINTS" id="PR00502">
    <property type="entry name" value="NUDIXFAMILY"/>
</dbReference>
<evidence type="ECO:0000256" key="12">
    <source>
        <dbReference type="ARBA" id="ARBA00038905"/>
    </source>
</evidence>
<evidence type="ECO:0000256" key="9">
    <source>
        <dbReference type="ARBA" id="ARBA00023204"/>
    </source>
</evidence>
<keyword evidence="4" id="KW-0235">DNA replication</keyword>
<dbReference type="GO" id="GO:0008413">
    <property type="term" value="F:8-oxo-7,8-dihydroguanosine triphosphate pyrophosphatase activity"/>
    <property type="evidence" value="ECO:0007669"/>
    <property type="project" value="TreeGrafter"/>
</dbReference>
<evidence type="ECO:0000256" key="8">
    <source>
        <dbReference type="ARBA" id="ARBA00022842"/>
    </source>
</evidence>
<dbReference type="SUPFAM" id="SSF55811">
    <property type="entry name" value="Nudix"/>
    <property type="match status" value="1"/>
</dbReference>
<evidence type="ECO:0000313" key="19">
    <source>
        <dbReference type="EMBL" id="EPR43900.1"/>
    </source>
</evidence>
<evidence type="ECO:0000256" key="10">
    <source>
        <dbReference type="ARBA" id="ARBA00035861"/>
    </source>
</evidence>
<proteinExistence type="inferred from homology"/>
<dbReference type="GO" id="GO:0044715">
    <property type="term" value="F:8-oxo-dGDP phosphatase activity"/>
    <property type="evidence" value="ECO:0007669"/>
    <property type="project" value="TreeGrafter"/>
</dbReference>
<feature type="domain" description="Nudix hydrolase" evidence="18">
    <location>
        <begin position="6"/>
        <end position="114"/>
    </location>
</feature>
<reference evidence="19 20" key="1">
    <citation type="journal article" date="2013" name="Genome Announc.">
        <title>Draft genome sequences for three mercury-methylating, sulfate-reducing bacteria.</title>
        <authorList>
            <person name="Brown S.D."/>
            <person name="Hurt R.A.Jr."/>
            <person name="Gilmour C.C."/>
            <person name="Elias D.A."/>
        </authorList>
    </citation>
    <scope>NUCLEOTIDE SEQUENCE [LARGE SCALE GENOMIC DNA]</scope>
    <source>
        <strain evidence="19 20">DSM 2059</strain>
    </source>
</reference>
<feature type="non-terminal residue" evidence="19">
    <location>
        <position position="114"/>
    </location>
</feature>
<dbReference type="EMBL" id="ATHJ01000040">
    <property type="protein sequence ID" value="EPR43900.1"/>
    <property type="molecule type" value="Genomic_DNA"/>
</dbReference>
<evidence type="ECO:0000256" key="15">
    <source>
        <dbReference type="ARBA" id="ARBA00041979"/>
    </source>
</evidence>
<evidence type="ECO:0000256" key="11">
    <source>
        <dbReference type="ARBA" id="ARBA00036904"/>
    </source>
</evidence>
<keyword evidence="7 17" id="KW-0378">Hydrolase</keyword>
<dbReference type="GO" id="GO:0044716">
    <property type="term" value="F:8-oxo-GDP phosphatase activity"/>
    <property type="evidence" value="ECO:0007669"/>
    <property type="project" value="TreeGrafter"/>
</dbReference>
<name>S7U4I3_DESML</name>
<comment type="catalytic activity">
    <reaction evidence="10">
        <text>8-oxo-dGTP + H2O = 8-oxo-dGMP + diphosphate + H(+)</text>
        <dbReference type="Rhea" id="RHEA:31575"/>
        <dbReference type="ChEBI" id="CHEBI:15377"/>
        <dbReference type="ChEBI" id="CHEBI:15378"/>
        <dbReference type="ChEBI" id="CHEBI:33019"/>
        <dbReference type="ChEBI" id="CHEBI:63224"/>
        <dbReference type="ChEBI" id="CHEBI:77896"/>
        <dbReference type="EC" id="3.6.1.55"/>
    </reaction>
</comment>
<dbReference type="AlphaFoldDB" id="S7U4I3"/>
<dbReference type="InterPro" id="IPR000086">
    <property type="entry name" value="NUDIX_hydrolase_dom"/>
</dbReference>
<comment type="similarity">
    <text evidence="2 17">Belongs to the Nudix hydrolase family.</text>
</comment>
<dbReference type="RefSeq" id="WP_020875508.1">
    <property type="nucleotide sequence ID" value="NZ_ATHJ01000040.1"/>
</dbReference>
<dbReference type="PROSITE" id="PS51462">
    <property type="entry name" value="NUDIX"/>
    <property type="match status" value="1"/>
</dbReference>
<sequence>MPKVTGQHIHVTCAIIERDELVLAAQRSDTMSLPLKWEFPGGKIRQGESPEACLIREIDEEMGVNVVIAGPLKPSTHRYPSVTVTLYPFICYLRKEEPVPLEHAALQWLPLDQL</sequence>